<dbReference type="EMBL" id="JAVFHQ010000065">
    <property type="protein sequence ID" value="KAK4540580.1"/>
    <property type="molecule type" value="Genomic_DNA"/>
</dbReference>
<sequence length="262" mass="28720">MATSRYRQNFVSFADQDAAAQQALEKAGAAALAAAMAANSLCNSKRSPLLDIPGELRNRIYRLAVISDTTVNVDSTELWGPGGTLSQTPALMRTCKQLREEVHEIYLEENSFAFTHLTIHPNAIAAFERIAGASARKMTRVKVVHAVAMCSIWELHFSAKLVPSKGGEGGVVKLYNSNGDEVADDCRVLGDTGGHCCCNVLHIERRYKDPVGKTMLSSGVLMAFLIDYARSAQDRRYGGPHRWSVNRSVHCRVCDRAYSVSQ</sequence>
<evidence type="ECO:0000313" key="1">
    <source>
        <dbReference type="EMBL" id="KAK4540580.1"/>
    </source>
</evidence>
<organism evidence="1 2">
    <name type="scientific">Oleoguttula mirabilis</name>
    <dbReference type="NCBI Taxonomy" id="1507867"/>
    <lineage>
        <taxon>Eukaryota</taxon>
        <taxon>Fungi</taxon>
        <taxon>Dikarya</taxon>
        <taxon>Ascomycota</taxon>
        <taxon>Pezizomycotina</taxon>
        <taxon>Dothideomycetes</taxon>
        <taxon>Dothideomycetidae</taxon>
        <taxon>Mycosphaerellales</taxon>
        <taxon>Teratosphaeriaceae</taxon>
        <taxon>Oleoguttula</taxon>
    </lineage>
</organism>
<dbReference type="AlphaFoldDB" id="A0AAV9J6E8"/>
<name>A0AAV9J6E8_9PEZI</name>
<dbReference type="Proteomes" id="UP001324427">
    <property type="component" value="Unassembled WGS sequence"/>
</dbReference>
<proteinExistence type="predicted"/>
<dbReference type="InterPro" id="IPR038883">
    <property type="entry name" value="AN11006-like"/>
</dbReference>
<gene>
    <name evidence="1" type="ORF">LTR36_009110</name>
</gene>
<evidence type="ECO:0000313" key="2">
    <source>
        <dbReference type="Proteomes" id="UP001324427"/>
    </source>
</evidence>
<accession>A0AAV9J6E8</accession>
<comment type="caution">
    <text evidence="1">The sequence shown here is derived from an EMBL/GenBank/DDBJ whole genome shotgun (WGS) entry which is preliminary data.</text>
</comment>
<protein>
    <submittedName>
        <fullName evidence="1">Uncharacterized protein</fullName>
    </submittedName>
</protein>
<keyword evidence="2" id="KW-1185">Reference proteome</keyword>
<dbReference type="PANTHER" id="PTHR42085:SF1">
    <property type="entry name" value="F-BOX DOMAIN-CONTAINING PROTEIN"/>
    <property type="match status" value="1"/>
</dbReference>
<reference evidence="1 2" key="1">
    <citation type="submission" date="2021-11" db="EMBL/GenBank/DDBJ databases">
        <title>Black yeast isolated from Biological Soil Crust.</title>
        <authorList>
            <person name="Kurbessoian T."/>
        </authorList>
    </citation>
    <scope>NUCLEOTIDE SEQUENCE [LARGE SCALE GENOMIC DNA]</scope>
    <source>
        <strain evidence="1 2">CCFEE 5522</strain>
    </source>
</reference>
<dbReference type="PANTHER" id="PTHR42085">
    <property type="entry name" value="F-BOX DOMAIN-CONTAINING PROTEIN"/>
    <property type="match status" value="1"/>
</dbReference>